<keyword evidence="2" id="KW-1185">Reference proteome</keyword>
<reference evidence="1 2" key="1">
    <citation type="submission" date="2024-01" db="EMBL/GenBank/DDBJ databases">
        <title>Genome insights into Plantactinospora veratri sp. nov.</title>
        <authorList>
            <person name="Wang L."/>
        </authorList>
    </citation>
    <scope>NUCLEOTIDE SEQUENCE [LARGE SCALE GENOMIC DNA]</scope>
    <source>
        <strain evidence="1 2">NEAU-FHS4</strain>
    </source>
</reference>
<dbReference type="EMBL" id="JAZGQL010000005">
    <property type="protein sequence ID" value="MEE6306792.1"/>
    <property type="molecule type" value="Genomic_DNA"/>
</dbReference>
<sequence>MPTYRVVDPLPGRMTLTEFVLGPSGEYEPAVHTDDLVGGARRGAAVHRGRIR</sequence>
<proteinExistence type="predicted"/>
<evidence type="ECO:0000313" key="2">
    <source>
        <dbReference type="Proteomes" id="UP001339911"/>
    </source>
</evidence>
<gene>
    <name evidence="1" type="ORF">V1634_08130</name>
</gene>
<protein>
    <submittedName>
        <fullName evidence="1">Uncharacterized protein</fullName>
    </submittedName>
</protein>
<dbReference type="RefSeq" id="WP_331207127.1">
    <property type="nucleotide sequence ID" value="NZ_JAZGQL010000005.1"/>
</dbReference>
<comment type="caution">
    <text evidence="1">The sequence shown here is derived from an EMBL/GenBank/DDBJ whole genome shotgun (WGS) entry which is preliminary data.</text>
</comment>
<organism evidence="1 2">
    <name type="scientific">Plantactinospora veratri</name>
    <dbReference type="NCBI Taxonomy" id="1436122"/>
    <lineage>
        <taxon>Bacteria</taxon>
        <taxon>Bacillati</taxon>
        <taxon>Actinomycetota</taxon>
        <taxon>Actinomycetes</taxon>
        <taxon>Micromonosporales</taxon>
        <taxon>Micromonosporaceae</taxon>
        <taxon>Plantactinospora</taxon>
    </lineage>
</organism>
<evidence type="ECO:0000313" key="1">
    <source>
        <dbReference type="EMBL" id="MEE6306792.1"/>
    </source>
</evidence>
<dbReference type="Proteomes" id="UP001339911">
    <property type="component" value="Unassembled WGS sequence"/>
</dbReference>
<name>A0ABU7SA82_9ACTN</name>
<accession>A0ABU7SA82</accession>